<comment type="caution">
    <text evidence="5">The sequence shown here is derived from an EMBL/GenBank/DDBJ whole genome shotgun (WGS) entry which is preliminary data.</text>
</comment>
<dbReference type="EMBL" id="LXQA010233157">
    <property type="protein sequence ID" value="MCI36373.1"/>
    <property type="molecule type" value="Genomic_DNA"/>
</dbReference>
<dbReference type="InterPro" id="IPR011011">
    <property type="entry name" value="Znf_FYVE_PHD"/>
</dbReference>
<dbReference type="GO" id="GO:0008270">
    <property type="term" value="F:zinc ion binding"/>
    <property type="evidence" value="ECO:0007669"/>
    <property type="project" value="UniProtKB-KW"/>
</dbReference>
<dbReference type="PANTHER" id="PTHR13793:SF161">
    <property type="entry name" value="PHD-ZINC-FINGER-LIKE DOMAIN PROTEIN"/>
    <property type="match status" value="1"/>
</dbReference>
<dbReference type="Pfam" id="PF13832">
    <property type="entry name" value="zf-HC5HC2H_2"/>
    <property type="match status" value="1"/>
</dbReference>
<name>A0A392RIF8_9FABA</name>
<sequence>VCSSCKVAVHRKCYGIQDNVDESWLCSWCKQKGDVDDSATPCVLCSKKGGALKPVNSAVEDVGSAQFVHLFCCLWMPEVYIDDLKKMEPIMNVADIKETRRKLVCNVCKLKCGACVRCTH</sequence>
<dbReference type="Proteomes" id="UP000265520">
    <property type="component" value="Unassembled WGS sequence"/>
</dbReference>
<proteinExistence type="predicted"/>
<dbReference type="PANTHER" id="PTHR13793">
    <property type="entry name" value="PHD FINGER PROTEINS"/>
    <property type="match status" value="1"/>
</dbReference>
<dbReference type="InterPro" id="IPR019787">
    <property type="entry name" value="Znf_PHD-finger"/>
</dbReference>
<evidence type="ECO:0000313" key="6">
    <source>
        <dbReference type="Proteomes" id="UP000265520"/>
    </source>
</evidence>
<dbReference type="Gene3D" id="3.30.40.10">
    <property type="entry name" value="Zinc/RING finger domain, C3HC4 (zinc finger)"/>
    <property type="match status" value="2"/>
</dbReference>
<dbReference type="SUPFAM" id="SSF57903">
    <property type="entry name" value="FYVE/PHD zinc finger"/>
    <property type="match status" value="1"/>
</dbReference>
<keyword evidence="2" id="KW-0863">Zinc-finger</keyword>
<accession>A0A392RIF8</accession>
<protein>
    <submittedName>
        <fullName evidence="5">Protein JADE-1</fullName>
    </submittedName>
</protein>
<keyword evidence="1" id="KW-0479">Metal-binding</keyword>
<dbReference type="GO" id="GO:0006357">
    <property type="term" value="P:regulation of transcription by RNA polymerase II"/>
    <property type="evidence" value="ECO:0007669"/>
    <property type="project" value="TreeGrafter"/>
</dbReference>
<feature type="domain" description="PHD-type" evidence="4">
    <location>
        <begin position="39"/>
        <end position="120"/>
    </location>
</feature>
<evidence type="ECO:0000256" key="1">
    <source>
        <dbReference type="ARBA" id="ARBA00022723"/>
    </source>
</evidence>
<feature type="non-terminal residue" evidence="5">
    <location>
        <position position="120"/>
    </location>
</feature>
<dbReference type="InterPro" id="IPR050701">
    <property type="entry name" value="Histone_Mod_Regulator"/>
</dbReference>
<evidence type="ECO:0000313" key="5">
    <source>
        <dbReference type="EMBL" id="MCI36373.1"/>
    </source>
</evidence>
<dbReference type="GO" id="GO:0005634">
    <property type="term" value="C:nucleus"/>
    <property type="evidence" value="ECO:0007669"/>
    <property type="project" value="UniProtKB-ARBA"/>
</dbReference>
<dbReference type="Pfam" id="PF13831">
    <property type="entry name" value="PHD_2"/>
    <property type="match status" value="1"/>
</dbReference>
<keyword evidence="6" id="KW-1185">Reference proteome</keyword>
<evidence type="ECO:0000256" key="3">
    <source>
        <dbReference type="ARBA" id="ARBA00022833"/>
    </source>
</evidence>
<reference evidence="5 6" key="1">
    <citation type="journal article" date="2018" name="Front. Plant Sci.">
        <title>Red Clover (Trifolium pratense) and Zigzag Clover (T. medium) - A Picture of Genomic Similarities and Differences.</title>
        <authorList>
            <person name="Dluhosova J."/>
            <person name="Istvanek J."/>
            <person name="Nedelnik J."/>
            <person name="Repkova J."/>
        </authorList>
    </citation>
    <scope>NUCLEOTIDE SEQUENCE [LARGE SCALE GENOMIC DNA]</scope>
    <source>
        <strain evidence="6">cv. 10/8</strain>
        <tissue evidence="5">Leaf</tissue>
    </source>
</reference>
<dbReference type="InterPro" id="IPR013083">
    <property type="entry name" value="Znf_RING/FYVE/PHD"/>
</dbReference>
<dbReference type="InterPro" id="IPR034732">
    <property type="entry name" value="EPHD"/>
</dbReference>
<dbReference type="PROSITE" id="PS51805">
    <property type="entry name" value="EPHD"/>
    <property type="match status" value="1"/>
</dbReference>
<evidence type="ECO:0000256" key="2">
    <source>
        <dbReference type="ARBA" id="ARBA00022771"/>
    </source>
</evidence>
<evidence type="ECO:0000259" key="4">
    <source>
        <dbReference type="PROSITE" id="PS51805"/>
    </source>
</evidence>
<organism evidence="5 6">
    <name type="scientific">Trifolium medium</name>
    <dbReference type="NCBI Taxonomy" id="97028"/>
    <lineage>
        <taxon>Eukaryota</taxon>
        <taxon>Viridiplantae</taxon>
        <taxon>Streptophyta</taxon>
        <taxon>Embryophyta</taxon>
        <taxon>Tracheophyta</taxon>
        <taxon>Spermatophyta</taxon>
        <taxon>Magnoliopsida</taxon>
        <taxon>eudicotyledons</taxon>
        <taxon>Gunneridae</taxon>
        <taxon>Pentapetalae</taxon>
        <taxon>rosids</taxon>
        <taxon>fabids</taxon>
        <taxon>Fabales</taxon>
        <taxon>Fabaceae</taxon>
        <taxon>Papilionoideae</taxon>
        <taxon>50 kb inversion clade</taxon>
        <taxon>NPAAA clade</taxon>
        <taxon>Hologalegina</taxon>
        <taxon>IRL clade</taxon>
        <taxon>Trifolieae</taxon>
        <taxon>Trifolium</taxon>
    </lineage>
</organism>
<feature type="non-terminal residue" evidence="5">
    <location>
        <position position="1"/>
    </location>
</feature>
<dbReference type="AlphaFoldDB" id="A0A392RIF8"/>
<keyword evidence="3" id="KW-0862">Zinc</keyword>